<evidence type="ECO:0000259" key="6">
    <source>
        <dbReference type="PROSITE" id="PS50089"/>
    </source>
</evidence>
<name>A0AAN9BYA6_9CAEN</name>
<feature type="region of interest" description="Disordered" evidence="5">
    <location>
        <begin position="120"/>
        <end position="220"/>
    </location>
</feature>
<organism evidence="7 8">
    <name type="scientific">Littorina saxatilis</name>
    <dbReference type="NCBI Taxonomy" id="31220"/>
    <lineage>
        <taxon>Eukaryota</taxon>
        <taxon>Metazoa</taxon>
        <taxon>Spiralia</taxon>
        <taxon>Lophotrochozoa</taxon>
        <taxon>Mollusca</taxon>
        <taxon>Gastropoda</taxon>
        <taxon>Caenogastropoda</taxon>
        <taxon>Littorinimorpha</taxon>
        <taxon>Littorinoidea</taxon>
        <taxon>Littorinidae</taxon>
        <taxon>Littorina</taxon>
    </lineage>
</organism>
<reference evidence="7 8" key="1">
    <citation type="submission" date="2024-02" db="EMBL/GenBank/DDBJ databases">
        <title>Chromosome-scale genome assembly of the rough periwinkle Littorina saxatilis.</title>
        <authorList>
            <person name="De Jode A."/>
            <person name="Faria R."/>
            <person name="Formenti G."/>
            <person name="Sims Y."/>
            <person name="Smith T.P."/>
            <person name="Tracey A."/>
            <person name="Wood J.M.D."/>
            <person name="Zagrodzka Z.B."/>
            <person name="Johannesson K."/>
            <person name="Butlin R.K."/>
            <person name="Leder E.H."/>
        </authorList>
    </citation>
    <scope>NUCLEOTIDE SEQUENCE [LARGE SCALE GENOMIC DNA]</scope>
    <source>
        <strain evidence="7">Snail1</strain>
        <tissue evidence="7">Muscle</tissue>
    </source>
</reference>
<dbReference type="Pfam" id="PF13920">
    <property type="entry name" value="zf-C3HC4_3"/>
    <property type="match status" value="1"/>
</dbReference>
<evidence type="ECO:0000313" key="7">
    <source>
        <dbReference type="EMBL" id="KAK7113289.1"/>
    </source>
</evidence>
<dbReference type="InterPro" id="IPR013083">
    <property type="entry name" value="Znf_RING/FYVE/PHD"/>
</dbReference>
<feature type="compositionally biased region" description="Low complexity" evidence="5">
    <location>
        <begin position="171"/>
        <end position="182"/>
    </location>
</feature>
<dbReference type="CDD" id="cd16649">
    <property type="entry name" value="mRING-HC-C3HC5_CGRF1-like"/>
    <property type="match status" value="1"/>
</dbReference>
<dbReference type="PROSITE" id="PS50089">
    <property type="entry name" value="ZF_RING_2"/>
    <property type="match status" value="1"/>
</dbReference>
<evidence type="ECO:0000256" key="5">
    <source>
        <dbReference type="SAM" id="MobiDB-lite"/>
    </source>
</evidence>
<keyword evidence="8" id="KW-1185">Reference proteome</keyword>
<gene>
    <name evidence="7" type="ORF">V1264_012601</name>
</gene>
<dbReference type="SUPFAM" id="SSF57850">
    <property type="entry name" value="RING/U-box"/>
    <property type="match status" value="1"/>
</dbReference>
<comment type="caution">
    <text evidence="7">The sequence shown here is derived from an EMBL/GenBank/DDBJ whole genome shotgun (WGS) entry which is preliminary data.</text>
</comment>
<dbReference type="GO" id="GO:0008270">
    <property type="term" value="F:zinc ion binding"/>
    <property type="evidence" value="ECO:0007669"/>
    <property type="project" value="UniProtKB-KW"/>
</dbReference>
<dbReference type="FunFam" id="1.10.1170.10:FF:000002">
    <property type="entry name" value="Baculoviral IAP repeat containing 7"/>
    <property type="match status" value="1"/>
</dbReference>
<evidence type="ECO:0000256" key="1">
    <source>
        <dbReference type="ARBA" id="ARBA00022723"/>
    </source>
</evidence>
<keyword evidence="1" id="KW-0479">Metal-binding</keyword>
<evidence type="ECO:0000256" key="4">
    <source>
        <dbReference type="PROSITE-ProRule" id="PRU00175"/>
    </source>
</evidence>
<accession>A0AAN9BYA6</accession>
<keyword evidence="3" id="KW-0862">Zinc</keyword>
<dbReference type="Proteomes" id="UP001374579">
    <property type="component" value="Unassembled WGS sequence"/>
</dbReference>
<sequence>MNRSKAVASKNNSGTPYQTPSCILQLAAVQAVLHHYNYTQDQVLKVAQRMLHKDRPGCFRSARPDDNICGQHSIEGLDAASLTKELEAEFGLDRLGVPTGGGMNPGACVNAEDVPFGRQVDCQGSVPPARQGLYGFGGESSREEELEEDSAPGPSTHPEPVRESAHSDVPASAASATSTSRDSSLRSHNHHLGNNHNNFASSHEIQPPFPAPSSKGEVYHHRNASGFSSQEHSDFLKEEMSPSLFYNGQVPDKVSEGPRRKEELSRELRQKVAALRRENSKLKARTLCRHCRKRPANLTLLPCGHFCLCAECGSTFDQCPVCRKTVLADIKTFVS</sequence>
<protein>
    <recommendedName>
        <fullName evidence="6">RING-type domain-containing protein</fullName>
    </recommendedName>
</protein>
<proteinExistence type="predicted"/>
<feature type="domain" description="RING-type" evidence="6">
    <location>
        <begin position="288"/>
        <end position="323"/>
    </location>
</feature>
<dbReference type="Gene3D" id="3.30.40.10">
    <property type="entry name" value="Zinc/RING finger domain, C3HC4 (zinc finger)"/>
    <property type="match status" value="1"/>
</dbReference>
<dbReference type="EMBL" id="JBAMIC010000002">
    <property type="protein sequence ID" value="KAK7113289.1"/>
    <property type="molecule type" value="Genomic_DNA"/>
</dbReference>
<dbReference type="AlphaFoldDB" id="A0AAN9BYA6"/>
<evidence type="ECO:0000256" key="2">
    <source>
        <dbReference type="ARBA" id="ARBA00022771"/>
    </source>
</evidence>
<evidence type="ECO:0000313" key="8">
    <source>
        <dbReference type="Proteomes" id="UP001374579"/>
    </source>
</evidence>
<evidence type="ECO:0000256" key="3">
    <source>
        <dbReference type="ARBA" id="ARBA00022833"/>
    </source>
</evidence>
<keyword evidence="2 4" id="KW-0863">Zinc-finger</keyword>
<dbReference type="InterPro" id="IPR001841">
    <property type="entry name" value="Znf_RING"/>
</dbReference>